<feature type="transmembrane region" description="Helical" evidence="7">
    <location>
        <begin position="459"/>
        <end position="480"/>
    </location>
</feature>
<feature type="domain" description="NADH:quinone oxidoreductase/Mrp antiporter transmembrane" evidence="9">
    <location>
        <begin position="128"/>
        <end position="350"/>
    </location>
</feature>
<dbReference type="InterPro" id="IPR003945">
    <property type="entry name" value="NU5C-like"/>
</dbReference>
<comment type="function">
    <text evidence="7">Part of an energy-coupled inorganic carbon pump.</text>
</comment>
<comment type="subunit">
    <text evidence="7">Forms a complex with DabA.</text>
</comment>
<evidence type="ECO:0000256" key="1">
    <source>
        <dbReference type="ARBA" id="ARBA00004127"/>
    </source>
</evidence>
<evidence type="ECO:0000256" key="7">
    <source>
        <dbReference type="HAMAP-Rule" id="MF_00862"/>
    </source>
</evidence>
<feature type="transmembrane region" description="Helical" evidence="7">
    <location>
        <begin position="135"/>
        <end position="154"/>
    </location>
</feature>
<dbReference type="GO" id="GO:0003954">
    <property type="term" value="F:NADH dehydrogenase activity"/>
    <property type="evidence" value="ECO:0007669"/>
    <property type="project" value="TreeGrafter"/>
</dbReference>
<reference evidence="11" key="1">
    <citation type="submission" date="2023-08" db="EMBL/GenBank/DDBJ databases">
        <title>Comparative genomics and taxonomic characterization of three novel marine species of genus Marivirga.</title>
        <authorList>
            <person name="Muhammad N."/>
            <person name="Kim S.-G."/>
        </authorList>
    </citation>
    <scope>NUCLEOTIDE SEQUENCE</scope>
    <source>
        <strain evidence="11">BKB1-2</strain>
    </source>
</reference>
<dbReference type="PRINTS" id="PR01434">
    <property type="entry name" value="NADHDHGNASE5"/>
</dbReference>
<feature type="transmembrane region" description="Helical" evidence="7">
    <location>
        <begin position="111"/>
        <end position="129"/>
    </location>
</feature>
<keyword evidence="3 7" id="KW-1003">Cell membrane</keyword>
<feature type="transmembrane region" description="Helical" evidence="7">
    <location>
        <begin position="272"/>
        <end position="294"/>
    </location>
</feature>
<dbReference type="Proteomes" id="UP001232019">
    <property type="component" value="Chromosome"/>
</dbReference>
<proteinExistence type="inferred from homology"/>
<dbReference type="GO" id="GO:0005886">
    <property type="term" value="C:plasma membrane"/>
    <property type="evidence" value="ECO:0007669"/>
    <property type="project" value="UniProtKB-SubCell"/>
</dbReference>
<feature type="transmembrane region" description="Helical" evidence="7">
    <location>
        <begin position="199"/>
        <end position="222"/>
    </location>
</feature>
<keyword evidence="6 7" id="KW-0472">Membrane</keyword>
<dbReference type="InterPro" id="IPR001516">
    <property type="entry name" value="Proton_antipo_N"/>
</dbReference>
<dbReference type="Pfam" id="PF00662">
    <property type="entry name" value="Proton_antipo_N"/>
    <property type="match status" value="1"/>
</dbReference>
<dbReference type="GO" id="GO:0012505">
    <property type="term" value="C:endomembrane system"/>
    <property type="evidence" value="ECO:0007669"/>
    <property type="project" value="UniProtKB-SubCell"/>
</dbReference>
<sequence>MQTNLYALVPLVAPLLLYGLAIMLLFKWKKPAKLLIETIGWLGIFISLACAFIVYFLGSSQSMLLGSSGLGFAIRMDPLSITMLIMIALLGFIVLKYSLNYLDGDDRQNIFIARLATTIASVELLVIAGNIAQLFIFWVITSICLHYLLIFYKNRPQAVAAARKKFIVARIGDFSFLAACILLYLQFNTGNLELIFEKASAVSSLNTALTSATILLVIAAVLKSAQFPTHGWLIEVVETPTPVSALLHAGLLNAGPFLMVRMAFLMNMSEPASLLLIFIGGFTAMIASVVFLTQPTVKIALGYSSVAHMGFMLLICGFGVYTAAILHLVAHSFYKAHAFLSSGSVVDTVKAKRVKLPSRKGSIGRIITSIMIAIVIYGLFSWIWGIKPDEEFALMATGAIIVMGLSQIIAPALDSSGGIKGIMKSAYLAFMVALAFFSLEKGAHYLLHSQIPTHYEPTMVIKMAVLSILILFALVVLLQLMAPNLKKGSFTYNLGIHLRNGLYANVIFDRLIGALKKDKFKWANLTVEEEQREEQRSSEIKLSLESQR</sequence>
<evidence type="ECO:0000256" key="5">
    <source>
        <dbReference type="ARBA" id="ARBA00022989"/>
    </source>
</evidence>
<feature type="transmembrane region" description="Helical" evidence="7">
    <location>
        <begin position="392"/>
        <end position="413"/>
    </location>
</feature>
<dbReference type="RefSeq" id="WP_322345893.1">
    <property type="nucleotide sequence ID" value="NZ_CP129968.2"/>
</dbReference>
<dbReference type="KEGG" id="marp:QYS47_32225"/>
<evidence type="ECO:0000259" key="9">
    <source>
        <dbReference type="Pfam" id="PF00361"/>
    </source>
</evidence>
<evidence type="ECO:0000313" key="11">
    <source>
        <dbReference type="EMBL" id="WNB16911.1"/>
    </source>
</evidence>
<dbReference type="Pfam" id="PF00361">
    <property type="entry name" value="Proton_antipo_M"/>
    <property type="match status" value="1"/>
</dbReference>
<feature type="transmembrane region" description="Helical" evidence="7">
    <location>
        <begin position="363"/>
        <end position="386"/>
    </location>
</feature>
<feature type="transmembrane region" description="Helical" evidence="7">
    <location>
        <begin position="306"/>
        <end position="330"/>
    </location>
</feature>
<dbReference type="HAMAP" id="MF_00862">
    <property type="entry name" value="DabB"/>
    <property type="match status" value="1"/>
</dbReference>
<evidence type="ECO:0000256" key="4">
    <source>
        <dbReference type="ARBA" id="ARBA00022692"/>
    </source>
</evidence>
<dbReference type="PANTHER" id="PTHR42829:SF1">
    <property type="entry name" value="INORGANIC CARBON TRANSPORTER SUBUNIT DABB-RELATED"/>
    <property type="match status" value="1"/>
</dbReference>
<accession>A0AA51X3F8</accession>
<evidence type="ECO:0000256" key="6">
    <source>
        <dbReference type="ARBA" id="ARBA00023136"/>
    </source>
</evidence>
<dbReference type="GO" id="GO:0015990">
    <property type="term" value="P:electron transport coupled proton transport"/>
    <property type="evidence" value="ECO:0007669"/>
    <property type="project" value="TreeGrafter"/>
</dbReference>
<dbReference type="PANTHER" id="PTHR42829">
    <property type="entry name" value="NADH-UBIQUINONE OXIDOREDUCTASE CHAIN 5"/>
    <property type="match status" value="1"/>
</dbReference>
<protein>
    <recommendedName>
        <fullName evidence="7">Probable inorganic carbon transporter subunit DabB</fullName>
    </recommendedName>
</protein>
<dbReference type="GO" id="GO:0008137">
    <property type="term" value="F:NADH dehydrogenase (ubiquinone) activity"/>
    <property type="evidence" value="ECO:0007669"/>
    <property type="project" value="InterPro"/>
</dbReference>
<evidence type="ECO:0000256" key="8">
    <source>
        <dbReference type="RuleBase" id="RU000320"/>
    </source>
</evidence>
<gene>
    <name evidence="7" type="primary">dabB</name>
    <name evidence="11" type="ORF">QYS47_32225</name>
</gene>
<keyword evidence="5 7" id="KW-1133">Transmembrane helix</keyword>
<organism evidence="11">
    <name type="scientific">Marivirga arenosa</name>
    <dbReference type="NCBI Taxonomy" id="3059076"/>
    <lineage>
        <taxon>Bacteria</taxon>
        <taxon>Pseudomonadati</taxon>
        <taxon>Bacteroidota</taxon>
        <taxon>Cytophagia</taxon>
        <taxon>Cytophagales</taxon>
        <taxon>Marivirgaceae</taxon>
        <taxon>Marivirga</taxon>
    </lineage>
</organism>
<dbReference type="EMBL" id="CP129968">
    <property type="protein sequence ID" value="WNB16911.1"/>
    <property type="molecule type" value="Genomic_DNA"/>
</dbReference>
<feature type="domain" description="NADH-Ubiquinone oxidoreductase (complex I) chain 5 N-terminal" evidence="10">
    <location>
        <begin position="66"/>
        <end position="111"/>
    </location>
</feature>
<feature type="transmembrane region" description="Helical" evidence="7">
    <location>
        <begin position="38"/>
        <end position="58"/>
    </location>
</feature>
<dbReference type="InterPro" id="IPR046396">
    <property type="entry name" value="Transporter_DabB"/>
</dbReference>
<feature type="transmembrane region" description="Helical" evidence="7">
    <location>
        <begin position="166"/>
        <end position="187"/>
    </location>
</feature>
<feature type="transmembrane region" description="Helical" evidence="7">
    <location>
        <begin position="425"/>
        <end position="447"/>
    </location>
</feature>
<keyword evidence="4 7" id="KW-0812">Transmembrane</keyword>
<dbReference type="InterPro" id="IPR001750">
    <property type="entry name" value="ND/Mrp_TM"/>
</dbReference>
<feature type="transmembrane region" description="Helical" evidence="7">
    <location>
        <begin position="78"/>
        <end position="99"/>
    </location>
</feature>
<keyword evidence="2 7" id="KW-0813">Transport</keyword>
<comment type="subcellular location">
    <subcellularLocation>
        <location evidence="7">Cell membrane</location>
        <topology evidence="7">Multi-pass membrane protein</topology>
    </subcellularLocation>
    <subcellularLocation>
        <location evidence="1">Endomembrane system</location>
        <topology evidence="1">Multi-pass membrane protein</topology>
    </subcellularLocation>
    <subcellularLocation>
        <location evidence="8">Membrane</location>
        <topology evidence="8">Multi-pass membrane protein</topology>
    </subcellularLocation>
</comment>
<evidence type="ECO:0000256" key="2">
    <source>
        <dbReference type="ARBA" id="ARBA00022448"/>
    </source>
</evidence>
<dbReference type="AlphaFoldDB" id="A0AA51X3F8"/>
<name>A0AA51X3F8_9BACT</name>
<evidence type="ECO:0000256" key="3">
    <source>
        <dbReference type="ARBA" id="ARBA00022475"/>
    </source>
</evidence>
<comment type="similarity">
    <text evidence="7">Belongs to the inorganic carbon transporter (TC 9.A.2) DabB family.</text>
</comment>
<feature type="transmembrane region" description="Helical" evidence="7">
    <location>
        <begin position="6"/>
        <end position="26"/>
    </location>
</feature>
<evidence type="ECO:0000259" key="10">
    <source>
        <dbReference type="Pfam" id="PF00662"/>
    </source>
</evidence>
<dbReference type="GO" id="GO:0042773">
    <property type="term" value="P:ATP synthesis coupled electron transport"/>
    <property type="evidence" value="ECO:0007669"/>
    <property type="project" value="InterPro"/>
</dbReference>